<sequence length="177" mass="20049">MPEQSPPPYNGEAKRRDDDGSDRPPPKRQRVDPGRIPCEDAGDDAGDAVRKLCHELMAQHQLALRSEFLAGQTALRTEILGELKQMEERVLHATRHFVSEQINGLKTEVADDIQGDVAVEVTVSVLDQVRDEYELYIDDRVDGIKLEMEASVKDEMESAQDDIINRFQEGTWQFRSS</sequence>
<comment type="caution">
    <text evidence="2">The sequence shown here is derived from an EMBL/GenBank/DDBJ whole genome shotgun (WGS) entry which is preliminary data.</text>
</comment>
<keyword evidence="3" id="KW-1185">Reference proteome</keyword>
<evidence type="ECO:0000313" key="3">
    <source>
        <dbReference type="Proteomes" id="UP000803844"/>
    </source>
</evidence>
<evidence type="ECO:0000313" key="2">
    <source>
        <dbReference type="EMBL" id="KAF3763522.1"/>
    </source>
</evidence>
<feature type="compositionally biased region" description="Basic and acidic residues" evidence="1">
    <location>
        <begin position="12"/>
        <end position="33"/>
    </location>
</feature>
<dbReference type="RefSeq" id="XP_040774483.1">
    <property type="nucleotide sequence ID" value="XM_040923592.1"/>
</dbReference>
<proteinExistence type="predicted"/>
<accession>A0A9P4XY76</accession>
<reference evidence="2" key="1">
    <citation type="journal article" date="2020" name="Phytopathology">
        <title>Genome sequence of the chestnut blight fungus Cryphonectria parasitica EP155: A fundamental resource for an archetypical invasive plant pathogen.</title>
        <authorList>
            <person name="Crouch J.A."/>
            <person name="Dawe A."/>
            <person name="Aerts A."/>
            <person name="Barry K."/>
            <person name="Churchill A.C.L."/>
            <person name="Grimwood J."/>
            <person name="Hillman B."/>
            <person name="Milgroom M.G."/>
            <person name="Pangilinan J."/>
            <person name="Smith M."/>
            <person name="Salamov A."/>
            <person name="Schmutz J."/>
            <person name="Yadav J."/>
            <person name="Grigoriev I.V."/>
            <person name="Nuss D."/>
        </authorList>
    </citation>
    <scope>NUCLEOTIDE SEQUENCE</scope>
    <source>
        <strain evidence="2">EP155</strain>
    </source>
</reference>
<evidence type="ECO:0000256" key="1">
    <source>
        <dbReference type="SAM" id="MobiDB-lite"/>
    </source>
</evidence>
<dbReference type="AlphaFoldDB" id="A0A9P4XY76"/>
<dbReference type="Proteomes" id="UP000803844">
    <property type="component" value="Unassembled WGS sequence"/>
</dbReference>
<name>A0A9P4XY76_CRYP1</name>
<protein>
    <submittedName>
        <fullName evidence="2">Uncharacterized protein</fullName>
    </submittedName>
</protein>
<dbReference type="EMBL" id="MU032349">
    <property type="protein sequence ID" value="KAF3763522.1"/>
    <property type="molecule type" value="Genomic_DNA"/>
</dbReference>
<gene>
    <name evidence="2" type="ORF">M406DRAFT_357106</name>
</gene>
<feature type="region of interest" description="Disordered" evidence="1">
    <location>
        <begin position="1"/>
        <end position="43"/>
    </location>
</feature>
<dbReference type="GeneID" id="63840721"/>
<organism evidence="2 3">
    <name type="scientific">Cryphonectria parasitica (strain ATCC 38755 / EP155)</name>
    <dbReference type="NCBI Taxonomy" id="660469"/>
    <lineage>
        <taxon>Eukaryota</taxon>
        <taxon>Fungi</taxon>
        <taxon>Dikarya</taxon>
        <taxon>Ascomycota</taxon>
        <taxon>Pezizomycotina</taxon>
        <taxon>Sordariomycetes</taxon>
        <taxon>Sordariomycetidae</taxon>
        <taxon>Diaporthales</taxon>
        <taxon>Cryphonectriaceae</taxon>
        <taxon>Cryphonectria-Endothia species complex</taxon>
        <taxon>Cryphonectria</taxon>
    </lineage>
</organism>